<dbReference type="EMBL" id="BBSC01000003">
    <property type="protein sequence ID" value="GAM74731.1"/>
    <property type="molecule type" value="Genomic_DNA"/>
</dbReference>
<dbReference type="InterPro" id="IPR050378">
    <property type="entry name" value="Metallo-dep_Hydrolases_sf"/>
</dbReference>
<dbReference type="Proteomes" id="UP000031666">
    <property type="component" value="Unassembled WGS sequence"/>
</dbReference>
<dbReference type="Proteomes" id="UP000031670">
    <property type="component" value="Unassembled WGS sequence"/>
</dbReference>
<evidence type="ECO:0000313" key="4">
    <source>
        <dbReference type="Proteomes" id="UP000031670"/>
    </source>
</evidence>
<evidence type="ECO:0000313" key="2">
    <source>
        <dbReference type="EMBL" id="GAM74731.1"/>
    </source>
</evidence>
<accession>A0A0B8PD96</accession>
<keyword evidence="2" id="KW-0378">Hydrolase</keyword>
<name>A0A0B8Q801_9VIBR</name>
<dbReference type="STRING" id="1481914.JCM19241_1074"/>
<accession>A0A0B8Q801</accession>
<protein>
    <submittedName>
        <fullName evidence="2">D-aminoacylase</fullName>
        <ecNumber evidence="2">3.5.1.81</ecNumber>
    </submittedName>
</protein>
<dbReference type="EMBL" id="BBSA01000002">
    <property type="protein sequence ID" value="GAM60829.1"/>
    <property type="molecule type" value="Genomic_DNA"/>
</dbReference>
<sequence>MLFDTIIKNVEVFDGTGEQSFHADVAIQDGKIVEIGHIDHESAAELVEGFGMALAPGFIDVHTHDDTNVIRYPDCYLR</sequence>
<dbReference type="Gene3D" id="3.20.20.140">
    <property type="entry name" value="Metal-dependent hydrolases"/>
    <property type="match status" value="1"/>
</dbReference>
<proteinExistence type="predicted"/>
<evidence type="ECO:0000313" key="3">
    <source>
        <dbReference type="Proteomes" id="UP000031666"/>
    </source>
</evidence>
<dbReference type="AlphaFoldDB" id="A0A0B8Q801"/>
<comment type="caution">
    <text evidence="2">The sequence shown here is derived from an EMBL/GenBank/DDBJ whole genome shotgun (WGS) entry which is preliminary data.</text>
</comment>
<dbReference type="PANTHER" id="PTHR11647:SF1">
    <property type="entry name" value="COLLAPSIN RESPONSE MEDIATOR PROTEIN"/>
    <property type="match status" value="1"/>
</dbReference>
<reference evidence="3 4" key="3">
    <citation type="submission" date="2015-01" db="EMBL/GenBank/DDBJ databases">
        <authorList>
            <consortium name="NBRP consortium"/>
            <person name="Sawabe T."/>
            <person name="Meirelles P."/>
            <person name="Feng G."/>
            <person name="Sayaka M."/>
            <person name="Hattori M."/>
            <person name="Ohkuma M."/>
        </authorList>
    </citation>
    <scope>NUCLEOTIDE SEQUENCE [LARGE SCALE GENOMIC DNA]</scope>
    <source>
        <strain evidence="3">JCM 19241</strain>
        <strain evidence="1 4">JCM19232</strain>
        <strain evidence="2">JCM19241</strain>
    </source>
</reference>
<dbReference type="PANTHER" id="PTHR11647">
    <property type="entry name" value="HYDRANTOINASE/DIHYDROPYRIMIDINASE FAMILY MEMBER"/>
    <property type="match status" value="1"/>
</dbReference>
<gene>
    <name evidence="1" type="ORF">JCM19232_3771</name>
    <name evidence="2" type="ORF">JCM19241_1074</name>
</gene>
<reference evidence="2 3" key="2">
    <citation type="submission" date="2015-01" db="EMBL/GenBank/DDBJ databases">
        <title>Vibrio sp. C94 JCM 19241 whole genome shotgun sequence.</title>
        <authorList>
            <person name="Sawabe T."/>
            <person name="Meirelles P."/>
            <person name="Feng G."/>
            <person name="Sayaka M."/>
            <person name="Hattori M."/>
            <person name="Ohkuma M."/>
        </authorList>
    </citation>
    <scope>NUCLEOTIDE SEQUENCE [LARGE SCALE GENOMIC DNA]</scope>
    <source>
        <strain evidence="3">JCM 19241</strain>
        <strain evidence="2">JCM19241</strain>
    </source>
</reference>
<dbReference type="Gene3D" id="2.30.40.10">
    <property type="entry name" value="Urease, subunit C, domain 1"/>
    <property type="match status" value="1"/>
</dbReference>
<dbReference type="SUPFAM" id="SSF51338">
    <property type="entry name" value="Composite domain of metallo-dependent hydrolases"/>
    <property type="match status" value="1"/>
</dbReference>
<dbReference type="GO" id="GO:0047420">
    <property type="term" value="F:N-acyl-D-amino-acid deacylase activity"/>
    <property type="evidence" value="ECO:0007669"/>
    <property type="project" value="UniProtKB-EC"/>
</dbReference>
<dbReference type="EC" id="3.5.1.81" evidence="2"/>
<dbReference type="InterPro" id="IPR011059">
    <property type="entry name" value="Metal-dep_hydrolase_composite"/>
</dbReference>
<reference evidence="1 4" key="1">
    <citation type="submission" date="2015-01" db="EMBL/GenBank/DDBJ databases">
        <title>Vibrio sp. C5 JCM 19232 whole genome shotgun sequence.</title>
        <authorList>
            <person name="Sawabe T."/>
            <person name="Meirelles P."/>
            <person name="Feng G."/>
            <person name="Sayaka M."/>
            <person name="Hattori M."/>
            <person name="Ohkuma M."/>
        </authorList>
    </citation>
    <scope>NUCLEOTIDE SEQUENCE [LARGE SCALE GENOMIC DNA]</scope>
    <source>
        <strain evidence="1 4">JCM19232</strain>
    </source>
</reference>
<evidence type="ECO:0000313" key="1">
    <source>
        <dbReference type="EMBL" id="GAM60829.1"/>
    </source>
</evidence>
<organism evidence="2 3">
    <name type="scientific">Vibrio ishigakensis</name>
    <dbReference type="NCBI Taxonomy" id="1481914"/>
    <lineage>
        <taxon>Bacteria</taxon>
        <taxon>Pseudomonadati</taxon>
        <taxon>Pseudomonadota</taxon>
        <taxon>Gammaproteobacteria</taxon>
        <taxon>Vibrionales</taxon>
        <taxon>Vibrionaceae</taxon>
        <taxon>Vibrio</taxon>
    </lineage>
</organism>